<evidence type="ECO:0000313" key="15">
    <source>
        <dbReference type="Proteomes" id="UP000515163"/>
    </source>
</evidence>
<feature type="domain" description="Transketolase-like pyrimidine-binding" evidence="14">
    <location>
        <begin position="319"/>
        <end position="483"/>
    </location>
</feature>
<dbReference type="Pfam" id="PF02780">
    <property type="entry name" value="Transketolase_C"/>
    <property type="match status" value="1"/>
</dbReference>
<comment type="subunit">
    <text evidence="7">Homodimer.</text>
</comment>
<dbReference type="FunFam" id="3.40.50.970:FF:000129">
    <property type="entry name" value="Transketolase"/>
    <property type="match status" value="1"/>
</dbReference>
<dbReference type="InterPro" id="IPR033248">
    <property type="entry name" value="Transketolase_C"/>
</dbReference>
<dbReference type="Pfam" id="PF02779">
    <property type="entry name" value="Transket_pyr"/>
    <property type="match status" value="1"/>
</dbReference>
<evidence type="ECO:0000256" key="3">
    <source>
        <dbReference type="ARBA" id="ARBA00001941"/>
    </source>
</evidence>
<evidence type="ECO:0000256" key="10">
    <source>
        <dbReference type="ARBA" id="ARBA00022723"/>
    </source>
</evidence>
<reference evidence="16" key="1">
    <citation type="submission" date="2025-08" db="UniProtKB">
        <authorList>
            <consortium name="RefSeq"/>
        </authorList>
    </citation>
    <scope>IDENTIFICATION</scope>
    <source>
        <tissue evidence="16">Tentacle</tissue>
    </source>
</reference>
<keyword evidence="12" id="KW-0460">Magnesium</keyword>
<comment type="similarity">
    <text evidence="6">Belongs to the transketolase family.</text>
</comment>
<dbReference type="GO" id="GO:0030976">
    <property type="term" value="F:thiamine pyrophosphate binding"/>
    <property type="evidence" value="ECO:0007669"/>
    <property type="project" value="TreeGrafter"/>
</dbReference>
<evidence type="ECO:0000256" key="4">
    <source>
        <dbReference type="ARBA" id="ARBA00001946"/>
    </source>
</evidence>
<dbReference type="PROSITE" id="PS00802">
    <property type="entry name" value="TRANSKETOLASE_2"/>
    <property type="match status" value="1"/>
</dbReference>
<dbReference type="InterPro" id="IPR051424">
    <property type="entry name" value="Transketolase-like"/>
</dbReference>
<dbReference type="EC" id="2.2.1.1" evidence="8"/>
<protein>
    <recommendedName>
        <fullName evidence="8">transketolase</fullName>
        <ecNumber evidence="8">2.2.1.1</ecNumber>
    </recommendedName>
</protein>
<evidence type="ECO:0000259" key="14">
    <source>
        <dbReference type="SMART" id="SM00861"/>
    </source>
</evidence>
<dbReference type="InterPro" id="IPR020826">
    <property type="entry name" value="Transketolase_BS"/>
</dbReference>
<dbReference type="SMART" id="SM00861">
    <property type="entry name" value="Transket_pyr"/>
    <property type="match status" value="1"/>
</dbReference>
<gene>
    <name evidence="16" type="primary">LOC116305455</name>
</gene>
<dbReference type="NCBIfam" id="NF004559">
    <property type="entry name" value="PRK05899.2-5"/>
    <property type="match status" value="1"/>
</dbReference>
<organism evidence="15 16">
    <name type="scientific">Actinia tenebrosa</name>
    <name type="common">Australian red waratah sea anemone</name>
    <dbReference type="NCBI Taxonomy" id="6105"/>
    <lineage>
        <taxon>Eukaryota</taxon>
        <taxon>Metazoa</taxon>
        <taxon>Cnidaria</taxon>
        <taxon>Anthozoa</taxon>
        <taxon>Hexacorallia</taxon>
        <taxon>Actiniaria</taxon>
        <taxon>Actiniidae</taxon>
        <taxon>Actinia</taxon>
    </lineage>
</organism>
<evidence type="ECO:0000256" key="11">
    <source>
        <dbReference type="ARBA" id="ARBA00022837"/>
    </source>
</evidence>
<evidence type="ECO:0000256" key="6">
    <source>
        <dbReference type="ARBA" id="ARBA00007131"/>
    </source>
</evidence>
<dbReference type="Gene3D" id="3.40.50.970">
    <property type="match status" value="2"/>
</dbReference>
<name>A0A6P8IW28_ACTTE</name>
<dbReference type="InParanoid" id="A0A6P8IW28"/>
<evidence type="ECO:0000256" key="5">
    <source>
        <dbReference type="ARBA" id="ARBA00001964"/>
    </source>
</evidence>
<keyword evidence="9" id="KW-0808">Transferase</keyword>
<comment type="cofactor">
    <cofactor evidence="1">
        <name>Ca(2+)</name>
        <dbReference type="ChEBI" id="CHEBI:29108"/>
    </cofactor>
</comment>
<keyword evidence="15" id="KW-1185">Reference proteome</keyword>
<evidence type="ECO:0000256" key="1">
    <source>
        <dbReference type="ARBA" id="ARBA00001913"/>
    </source>
</evidence>
<keyword evidence="10" id="KW-0479">Metal-binding</keyword>
<dbReference type="FunCoup" id="A0A6P8IW28">
    <property type="interactions" value="1532"/>
</dbReference>
<dbReference type="GeneID" id="116305455"/>
<evidence type="ECO:0000256" key="2">
    <source>
        <dbReference type="ARBA" id="ARBA00001936"/>
    </source>
</evidence>
<dbReference type="InterPro" id="IPR029061">
    <property type="entry name" value="THDP-binding"/>
</dbReference>
<dbReference type="Proteomes" id="UP000515163">
    <property type="component" value="Unplaced"/>
</dbReference>
<dbReference type="SUPFAM" id="SSF52922">
    <property type="entry name" value="TK C-terminal domain-like"/>
    <property type="match status" value="1"/>
</dbReference>
<dbReference type="Pfam" id="PF00456">
    <property type="entry name" value="Transketolase_N"/>
    <property type="match status" value="1"/>
</dbReference>
<keyword evidence="13" id="KW-0786">Thiamine pyrophosphate</keyword>
<dbReference type="InterPro" id="IPR005474">
    <property type="entry name" value="Transketolase_N"/>
</dbReference>
<keyword evidence="11" id="KW-0106">Calcium</keyword>
<comment type="cofactor">
    <cofactor evidence="4">
        <name>Mg(2+)</name>
        <dbReference type="ChEBI" id="CHEBI:18420"/>
    </cofactor>
</comment>
<evidence type="ECO:0000256" key="9">
    <source>
        <dbReference type="ARBA" id="ARBA00022679"/>
    </source>
</evidence>
<evidence type="ECO:0000313" key="16">
    <source>
        <dbReference type="RefSeq" id="XP_031571217.1"/>
    </source>
</evidence>
<sequence>MTEYHRPDQKKVQALKDIANKLRINSIKSTNAANSGHPTSCASMAEIMSVLFFNTMKYKATDPADPSNDRFVLSKGHAAPVLYAAWAEAGLFPEERLMTLRKIDSELEGHPVPERQSFVDVATGSLGQGLSCACGMAYTAKHFDKSSYRVFCVLGDGESAEGSVWEAMHFASYYKLDNLVAVFDVNRLGQSQPTSLEHDMETYRKRAEAFGWNTIVADGHDIEALCRAFYEAEISKDRPTCILAKTYKGRGFPDVEDKENFHGKPLGSKGVEIIAHLEKQINSFKHDLRPGAVEATVPEIKDEPVKLSQPPNYKIGDKVATRNAYGTGLAKIGETCDRVVALDCDVKNSTFSQTFKKAFPDRFIECFIAEQNMVGVGVGCATRARTIPFVSTFACFLSRGYDQIRMAGISHSSVNFCGSHVGCSIGEDGASQMALEDLSMFRSIPHCVVFYPSDAVACERSVELAANYKYMTFIRSSRPATHVIYNNDETFEIGKAKVVHQNEKDKVLVVGGGVTLHEALSAAEQLAKENIHIRVMDLFTVKPIDKEGLIEHGRAVGGRIVTVEDHYYEGGIGEAICSAVAELGEFKVHRMAVPRVPQSGPSTALLEMYGISASSIVKKVKAILA</sequence>
<dbReference type="Gene3D" id="3.40.50.920">
    <property type="match status" value="1"/>
</dbReference>
<evidence type="ECO:0000256" key="8">
    <source>
        <dbReference type="ARBA" id="ARBA00013152"/>
    </source>
</evidence>
<dbReference type="KEGG" id="aten:116305455"/>
<comment type="cofactor">
    <cofactor evidence="5">
        <name>thiamine diphosphate</name>
        <dbReference type="ChEBI" id="CHEBI:58937"/>
    </cofactor>
</comment>
<dbReference type="FunFam" id="3.40.50.970:FF:000033">
    <property type="entry name" value="Transketolase isoform 1"/>
    <property type="match status" value="1"/>
</dbReference>
<dbReference type="CDD" id="cd07033">
    <property type="entry name" value="TPP_PYR_DXS_TK_like"/>
    <property type="match status" value="1"/>
</dbReference>
<dbReference type="GO" id="GO:0004802">
    <property type="term" value="F:transketolase activity"/>
    <property type="evidence" value="ECO:0007669"/>
    <property type="project" value="UniProtKB-EC"/>
</dbReference>
<dbReference type="CDD" id="cd02012">
    <property type="entry name" value="TPP_TK"/>
    <property type="match status" value="1"/>
</dbReference>
<comment type="cofactor">
    <cofactor evidence="3">
        <name>Co(2+)</name>
        <dbReference type="ChEBI" id="CHEBI:48828"/>
    </cofactor>
</comment>
<dbReference type="GO" id="GO:0005737">
    <property type="term" value="C:cytoplasm"/>
    <property type="evidence" value="ECO:0007669"/>
    <property type="project" value="UniProtKB-ARBA"/>
</dbReference>
<dbReference type="PANTHER" id="PTHR43195">
    <property type="entry name" value="TRANSKETOLASE"/>
    <property type="match status" value="1"/>
</dbReference>
<proteinExistence type="inferred from homology"/>
<comment type="cofactor">
    <cofactor evidence="2">
        <name>Mn(2+)</name>
        <dbReference type="ChEBI" id="CHEBI:29035"/>
    </cofactor>
</comment>
<accession>A0A6P8IW28</accession>
<dbReference type="AlphaFoldDB" id="A0A6P8IW28"/>
<dbReference type="OrthoDB" id="10267175at2759"/>
<dbReference type="RefSeq" id="XP_031571217.1">
    <property type="nucleotide sequence ID" value="XM_031715357.1"/>
</dbReference>
<dbReference type="InterPro" id="IPR009014">
    <property type="entry name" value="Transketo_C/PFOR_II"/>
</dbReference>
<evidence type="ECO:0000256" key="12">
    <source>
        <dbReference type="ARBA" id="ARBA00022842"/>
    </source>
</evidence>
<dbReference type="InterPro" id="IPR005475">
    <property type="entry name" value="Transketolase-like_Pyr-bd"/>
</dbReference>
<dbReference type="PANTHER" id="PTHR43195:SF1">
    <property type="entry name" value="FI06132P-RELATED"/>
    <property type="match status" value="1"/>
</dbReference>
<dbReference type="GO" id="GO:0046872">
    <property type="term" value="F:metal ion binding"/>
    <property type="evidence" value="ECO:0007669"/>
    <property type="project" value="UniProtKB-KW"/>
</dbReference>
<evidence type="ECO:0000256" key="13">
    <source>
        <dbReference type="ARBA" id="ARBA00023052"/>
    </source>
</evidence>
<dbReference type="SUPFAM" id="SSF52518">
    <property type="entry name" value="Thiamin diphosphate-binding fold (THDP-binding)"/>
    <property type="match status" value="2"/>
</dbReference>
<evidence type="ECO:0000256" key="7">
    <source>
        <dbReference type="ARBA" id="ARBA00011738"/>
    </source>
</evidence>